<evidence type="ECO:0000256" key="1">
    <source>
        <dbReference type="ARBA" id="ARBA00007039"/>
    </source>
</evidence>
<feature type="region of interest" description="Disordered" evidence="7">
    <location>
        <begin position="249"/>
        <end position="273"/>
    </location>
</feature>
<evidence type="ECO:0000256" key="6">
    <source>
        <dbReference type="RuleBase" id="RU003567"/>
    </source>
</evidence>
<dbReference type="AlphaFoldDB" id="A0A285PK99"/>
<evidence type="ECO:0000313" key="9">
    <source>
        <dbReference type="Proteomes" id="UP000219439"/>
    </source>
</evidence>
<evidence type="ECO:0000256" key="7">
    <source>
        <dbReference type="SAM" id="MobiDB-lite"/>
    </source>
</evidence>
<reference evidence="8 9" key="1">
    <citation type="submission" date="2017-09" db="EMBL/GenBank/DDBJ databases">
        <authorList>
            <person name="Ehlers B."/>
            <person name="Leendertz F.H."/>
        </authorList>
    </citation>
    <scope>NUCLEOTIDE SEQUENCE [LARGE SCALE GENOMIC DNA]</scope>
    <source>
        <strain evidence="8 9">DSM 18289</strain>
    </source>
</reference>
<dbReference type="EMBL" id="OBEL01000011">
    <property type="protein sequence ID" value="SNZ21713.1"/>
    <property type="molecule type" value="Genomic_DNA"/>
</dbReference>
<dbReference type="PRINTS" id="PR00127">
    <property type="entry name" value="CLPPROTEASEP"/>
</dbReference>
<keyword evidence="4" id="KW-0378">Hydrolase</keyword>
<proteinExistence type="inferred from homology"/>
<evidence type="ECO:0000256" key="5">
    <source>
        <dbReference type="ARBA" id="ARBA00022825"/>
    </source>
</evidence>
<gene>
    <name evidence="8" type="ORF">SAMN06265368_4838</name>
</gene>
<dbReference type="Pfam" id="PF00574">
    <property type="entry name" value="CLP_protease"/>
    <property type="match status" value="1"/>
</dbReference>
<dbReference type="GO" id="GO:0051117">
    <property type="term" value="F:ATPase binding"/>
    <property type="evidence" value="ECO:0007669"/>
    <property type="project" value="TreeGrafter"/>
</dbReference>
<feature type="compositionally biased region" description="Basic and acidic residues" evidence="7">
    <location>
        <begin position="249"/>
        <end position="269"/>
    </location>
</feature>
<dbReference type="OrthoDB" id="9806592at2"/>
<dbReference type="GO" id="GO:0004252">
    <property type="term" value="F:serine-type endopeptidase activity"/>
    <property type="evidence" value="ECO:0007669"/>
    <property type="project" value="InterPro"/>
</dbReference>
<dbReference type="InterPro" id="IPR029045">
    <property type="entry name" value="ClpP/crotonase-like_dom_sf"/>
</dbReference>
<name>A0A285PK99_9HYPH</name>
<dbReference type="InterPro" id="IPR023562">
    <property type="entry name" value="ClpP/TepA"/>
</dbReference>
<organism evidence="8 9">
    <name type="scientific">Cohaesibacter gelatinilyticus</name>
    <dbReference type="NCBI Taxonomy" id="372072"/>
    <lineage>
        <taxon>Bacteria</taxon>
        <taxon>Pseudomonadati</taxon>
        <taxon>Pseudomonadota</taxon>
        <taxon>Alphaproteobacteria</taxon>
        <taxon>Hyphomicrobiales</taxon>
        <taxon>Cohaesibacteraceae</taxon>
    </lineage>
</organism>
<dbReference type="GO" id="GO:0009368">
    <property type="term" value="C:endopeptidase Clp complex"/>
    <property type="evidence" value="ECO:0007669"/>
    <property type="project" value="TreeGrafter"/>
</dbReference>
<dbReference type="Gene3D" id="3.90.226.10">
    <property type="entry name" value="2-enoyl-CoA Hydratase, Chain A, domain 1"/>
    <property type="match status" value="1"/>
</dbReference>
<evidence type="ECO:0000256" key="3">
    <source>
        <dbReference type="ARBA" id="ARBA00022670"/>
    </source>
</evidence>
<keyword evidence="9" id="KW-1185">Reference proteome</keyword>
<dbReference type="PANTHER" id="PTHR10381">
    <property type="entry name" value="ATP-DEPENDENT CLP PROTEASE PROTEOLYTIC SUBUNIT"/>
    <property type="match status" value="1"/>
</dbReference>
<keyword evidence="2" id="KW-0963">Cytoplasm</keyword>
<dbReference type="PANTHER" id="PTHR10381:SF70">
    <property type="entry name" value="ATP-DEPENDENT CLP PROTEASE PROTEOLYTIC SUBUNIT"/>
    <property type="match status" value="1"/>
</dbReference>
<keyword evidence="3 8" id="KW-0645">Protease</keyword>
<dbReference type="InterPro" id="IPR001907">
    <property type="entry name" value="ClpP"/>
</dbReference>
<dbReference type="SUPFAM" id="SSF52096">
    <property type="entry name" value="ClpP/crotonase"/>
    <property type="match status" value="1"/>
</dbReference>
<dbReference type="RefSeq" id="WP_097156089.1">
    <property type="nucleotide sequence ID" value="NZ_OBEL01000011.1"/>
</dbReference>
<dbReference type="GO" id="GO:0004176">
    <property type="term" value="F:ATP-dependent peptidase activity"/>
    <property type="evidence" value="ECO:0007669"/>
    <property type="project" value="InterPro"/>
</dbReference>
<dbReference type="CDD" id="cd07016">
    <property type="entry name" value="S14_ClpP_1"/>
    <property type="match status" value="1"/>
</dbReference>
<dbReference type="GO" id="GO:0006515">
    <property type="term" value="P:protein quality control for misfolded or incompletely synthesized proteins"/>
    <property type="evidence" value="ECO:0007669"/>
    <property type="project" value="TreeGrafter"/>
</dbReference>
<evidence type="ECO:0000256" key="2">
    <source>
        <dbReference type="ARBA" id="ARBA00022490"/>
    </source>
</evidence>
<dbReference type="Proteomes" id="UP000219439">
    <property type="component" value="Unassembled WGS sequence"/>
</dbReference>
<protein>
    <recommendedName>
        <fullName evidence="6">ATP-dependent Clp protease proteolytic subunit</fullName>
    </recommendedName>
</protein>
<evidence type="ECO:0000313" key="8">
    <source>
        <dbReference type="EMBL" id="SNZ21713.1"/>
    </source>
</evidence>
<keyword evidence="5" id="KW-0720">Serine protease</keyword>
<dbReference type="NCBIfam" id="NF045542">
    <property type="entry name" value="Clp_rel_HeadMat"/>
    <property type="match status" value="1"/>
</dbReference>
<accession>A0A285PK99</accession>
<comment type="similarity">
    <text evidence="1 6">Belongs to the peptidase S14 family.</text>
</comment>
<sequence length="284" mass="30819">MSLRTLPEAKTFQRPQNFQWDAPSDVLAKWAGTPLAKASGDNSTISMFDVIGDDPWSGGGVTAKRISAALRSIGEKDVTVQINSPGGDMFEGIAIYNMLRKHPAKVTVEVLGWAASAASIIAMAGDEIKMGLGSFMMVHNAWGVVIGNRHDLQDASELFEGFDNAIVDIYEARTSAKRDEIVKLMDAETFMGPSAALENGFADAIDDELSIDEGEAKNMDRSLMARRQTEAALARAGYSRNDRSELLNEMGIDKATPRDASRKPAERDAGMNASIRKLIETMKS</sequence>
<evidence type="ECO:0000256" key="4">
    <source>
        <dbReference type="ARBA" id="ARBA00022801"/>
    </source>
</evidence>